<feature type="transmembrane region" description="Helical" evidence="2">
    <location>
        <begin position="645"/>
        <end position="667"/>
    </location>
</feature>
<dbReference type="EMBL" id="AYSA01000622">
    <property type="protein sequence ID" value="ESZ90490.1"/>
    <property type="molecule type" value="Genomic_DNA"/>
</dbReference>
<sequence length="843" mass="94910">MHSLLKVILFAPAIVSAFVLPLFSESVQDGDAKYKLINIGTTDAYTKGFVRLDIGHGSPSADISPLDLRLDILHSTEACGFGNVTIDGQALSQTFDPETLVSSGKGSVSTSTNKIVVGSWYFDCIFIDGKPHGQLMKFMVDFVDGKSIENTGFSVLFRQTEETEIMNIETISSQEDEVIEHHSPQGQSPDRQHHNSQHSEGEHKYYMGKGLDGEHHHHMGHKDFNIHKEMAEFRYMKAQLKELKYLIHEKRRYITKHAQEDNNRDNGIKDCDSLRCIAVIISEKARKFCGKIAGDRFDEESFHRSLEKQSRKGEKFGKGLDEKPGNHISGNNTCPDGPDGKDNHTGPHFPPPHRHHILPVCHYPPPFDFYPHAPHRDGPHGPSHGPPPHEFGPRGFEHGRHPEMSPSHHDEEEGRPWEGRPRHQDGHHGRPHGDELEGGERSHRGHGESPKHDGPPHGHDEFDDEFEGRHGRHGDDFEELDRFHREHDGSSHRYADIDDDSEGRHGKHAIPNHKQGPPSFDGPESDRFEENHHGKPPHGGSFDGLEDEESHHPHGEEFHNGPHHEGPHYEDFENSELEFDGPPHDNPFREGPPEDHPGFDESPPHDGPHSGSAIHFYGPPHDGHPPHMMEGGGDQGPPPHNPPGFPIHILKFATIGFLFSILIIALYHRTCNPKARSLRQARRSDRCRRRAYCRAAHKSTFKTWWTRLTNRDKEEEYEEKGALLEDCDSDSESTISIGENITSFRNAANIVSDMIAAEEGRSPISLQISHAHRTPEYVGSGLNYDGYTNTSEMEMEDEDEDEDVLPAYEDHDHDGNDASTLVADGFRYTPGGSAYSHELFGVW</sequence>
<reference evidence="4 5" key="1">
    <citation type="journal article" date="2014" name="Genome Announc.">
        <title>Draft genome sequence of Sclerotinia borealis, a psychrophilic plant pathogenic fungus.</title>
        <authorList>
            <person name="Mardanov A.V."/>
            <person name="Beletsky A.V."/>
            <person name="Kadnikov V.V."/>
            <person name="Ignatov A.N."/>
            <person name="Ravin N.V."/>
        </authorList>
    </citation>
    <scope>NUCLEOTIDE SEQUENCE [LARGE SCALE GENOMIC DNA]</scope>
    <source>
        <strain evidence="5">F-4157</strain>
    </source>
</reference>
<keyword evidence="2" id="KW-1133">Transmembrane helix</keyword>
<feature type="chain" id="PRO_5004921677" evidence="3">
    <location>
        <begin position="18"/>
        <end position="843"/>
    </location>
</feature>
<comment type="caution">
    <text evidence="4">The sequence shown here is derived from an EMBL/GenBank/DDBJ whole genome shotgun (WGS) entry which is preliminary data.</text>
</comment>
<dbReference type="AlphaFoldDB" id="W9C7E6"/>
<keyword evidence="3" id="KW-0732">Signal</keyword>
<evidence type="ECO:0000313" key="5">
    <source>
        <dbReference type="Proteomes" id="UP000019487"/>
    </source>
</evidence>
<feature type="compositionally biased region" description="Basic and acidic residues" evidence="1">
    <location>
        <begin position="301"/>
        <end position="325"/>
    </location>
</feature>
<feature type="region of interest" description="Disordered" evidence="1">
    <location>
        <begin position="372"/>
        <end position="643"/>
    </location>
</feature>
<feature type="region of interest" description="Disordered" evidence="1">
    <location>
        <begin position="301"/>
        <end position="353"/>
    </location>
</feature>
<accession>W9C7E6</accession>
<feature type="signal peptide" evidence="3">
    <location>
        <begin position="1"/>
        <end position="17"/>
    </location>
</feature>
<protein>
    <submittedName>
        <fullName evidence="4">Uncharacterized protein</fullName>
    </submittedName>
</protein>
<feature type="compositionally biased region" description="Basic and acidic residues" evidence="1">
    <location>
        <begin position="581"/>
        <end position="608"/>
    </location>
</feature>
<feature type="compositionally biased region" description="Basic and acidic residues" evidence="1">
    <location>
        <begin position="524"/>
        <end position="533"/>
    </location>
</feature>
<feature type="compositionally biased region" description="Basic and acidic residues" evidence="1">
    <location>
        <begin position="467"/>
        <end position="496"/>
    </location>
</feature>
<keyword evidence="2" id="KW-0812">Transmembrane</keyword>
<feature type="compositionally biased region" description="Basic and acidic residues" evidence="1">
    <location>
        <begin position="391"/>
        <end position="460"/>
    </location>
</feature>
<dbReference type="Proteomes" id="UP000019487">
    <property type="component" value="Unassembled WGS sequence"/>
</dbReference>
<organism evidence="4 5">
    <name type="scientific">Sclerotinia borealis (strain F-4128)</name>
    <dbReference type="NCBI Taxonomy" id="1432307"/>
    <lineage>
        <taxon>Eukaryota</taxon>
        <taxon>Fungi</taxon>
        <taxon>Dikarya</taxon>
        <taxon>Ascomycota</taxon>
        <taxon>Pezizomycotina</taxon>
        <taxon>Leotiomycetes</taxon>
        <taxon>Helotiales</taxon>
        <taxon>Sclerotiniaceae</taxon>
        <taxon>Sclerotinia</taxon>
    </lineage>
</organism>
<dbReference type="OrthoDB" id="4225201at2759"/>
<evidence type="ECO:0000256" key="3">
    <source>
        <dbReference type="SAM" id="SignalP"/>
    </source>
</evidence>
<evidence type="ECO:0000256" key="2">
    <source>
        <dbReference type="SAM" id="Phobius"/>
    </source>
</evidence>
<evidence type="ECO:0000313" key="4">
    <source>
        <dbReference type="EMBL" id="ESZ90490.1"/>
    </source>
</evidence>
<feature type="compositionally biased region" description="Basic and acidic residues" evidence="1">
    <location>
        <begin position="190"/>
        <end position="219"/>
    </location>
</feature>
<proteinExistence type="predicted"/>
<name>W9C7E6_SCLBF</name>
<feature type="region of interest" description="Disordered" evidence="1">
    <location>
        <begin position="177"/>
        <end position="219"/>
    </location>
</feature>
<evidence type="ECO:0000256" key="1">
    <source>
        <dbReference type="SAM" id="MobiDB-lite"/>
    </source>
</evidence>
<keyword evidence="5" id="KW-1185">Reference proteome</keyword>
<gene>
    <name evidence="4" type="ORF">SBOR_9120</name>
</gene>
<feature type="compositionally biased region" description="Basic and acidic residues" evidence="1">
    <location>
        <begin position="549"/>
        <end position="571"/>
    </location>
</feature>
<dbReference type="STRING" id="1432307.W9C7E6"/>
<keyword evidence="2" id="KW-0472">Membrane</keyword>
<dbReference type="HOGENOM" id="CLU_353725_0_0_1"/>